<gene>
    <name evidence="1" type="ORF">TCIL3000_9_570</name>
</gene>
<evidence type="ECO:0000313" key="1">
    <source>
        <dbReference type="EMBL" id="CCC92663.1"/>
    </source>
</evidence>
<dbReference type="EMBL" id="HE575322">
    <property type="protein sequence ID" value="CCC92663.1"/>
    <property type="molecule type" value="Genomic_DNA"/>
</dbReference>
<dbReference type="AlphaFoldDB" id="G0UTE9"/>
<accession>G0UTE9</accession>
<proteinExistence type="predicted"/>
<reference evidence="1" key="1">
    <citation type="journal article" date="2012" name="Proc. Natl. Acad. Sci. U.S.A.">
        <title>Antigenic diversity is generated by distinct evolutionary mechanisms in African trypanosome species.</title>
        <authorList>
            <person name="Jackson A.P."/>
            <person name="Berry A."/>
            <person name="Aslett M."/>
            <person name="Allison H.C."/>
            <person name="Burton P."/>
            <person name="Vavrova-Anderson J."/>
            <person name="Brown R."/>
            <person name="Browne H."/>
            <person name="Corton N."/>
            <person name="Hauser H."/>
            <person name="Gamble J."/>
            <person name="Gilderthorp R."/>
            <person name="Marcello L."/>
            <person name="McQuillan J."/>
            <person name="Otto T.D."/>
            <person name="Quail M.A."/>
            <person name="Sanders M.J."/>
            <person name="van Tonder A."/>
            <person name="Ginger M.L."/>
            <person name="Field M.C."/>
            <person name="Barry J.D."/>
            <person name="Hertz-Fowler C."/>
            <person name="Berriman M."/>
        </authorList>
    </citation>
    <scope>NUCLEOTIDE SEQUENCE</scope>
    <source>
        <strain evidence="1">IL3000</strain>
    </source>
</reference>
<protein>
    <submittedName>
        <fullName evidence="1">Uncharacterized protein</fullName>
    </submittedName>
</protein>
<organism evidence="1">
    <name type="scientific">Trypanosoma congolense (strain IL3000)</name>
    <dbReference type="NCBI Taxonomy" id="1068625"/>
    <lineage>
        <taxon>Eukaryota</taxon>
        <taxon>Discoba</taxon>
        <taxon>Euglenozoa</taxon>
        <taxon>Kinetoplastea</taxon>
        <taxon>Metakinetoplastina</taxon>
        <taxon>Trypanosomatida</taxon>
        <taxon>Trypanosomatidae</taxon>
        <taxon>Trypanosoma</taxon>
        <taxon>Nannomonas</taxon>
    </lineage>
</organism>
<sequence>MQSFTHAYEGEKRKERGGGFDKSTCMNALDLPVETSVDGHETTLPFGWCLKKGYLCLASPCGCTCFLPFVLSPVGDVTVYIRVALLLSHVLRHPLHLFHLFLHIYSILENHRTHSPHAAQGLVDAGRTSLPPLSVLL</sequence>
<name>G0UTE9_TRYCI</name>